<dbReference type="Proteomes" id="UP001177744">
    <property type="component" value="Unassembled WGS sequence"/>
</dbReference>
<feature type="domain" description="Ferritin-like diiron" evidence="6">
    <location>
        <begin position="225"/>
        <end position="283"/>
    </location>
</feature>
<keyword evidence="4" id="KW-0408">Iron</keyword>
<dbReference type="InterPro" id="IPR012347">
    <property type="entry name" value="Ferritin-like"/>
</dbReference>
<name>A0AA40I8T2_CNENI</name>
<dbReference type="GO" id="GO:0044754">
    <property type="term" value="C:autolysosome"/>
    <property type="evidence" value="ECO:0007669"/>
    <property type="project" value="UniProtKB-SubCell"/>
</dbReference>
<dbReference type="PANTHER" id="PTHR11431">
    <property type="entry name" value="FERRITIN"/>
    <property type="match status" value="1"/>
</dbReference>
<dbReference type="Gene3D" id="1.20.1260.10">
    <property type="match status" value="1"/>
</dbReference>
<dbReference type="GO" id="GO:0006879">
    <property type="term" value="P:intracellular iron ion homeostasis"/>
    <property type="evidence" value="ECO:0007669"/>
    <property type="project" value="UniProtKB-KW"/>
</dbReference>
<dbReference type="InterPro" id="IPR009040">
    <property type="entry name" value="Ferritin-like_diiron"/>
</dbReference>
<sequence>MVEQVRGWRQAKHPDPFIPLGTPQVMNLGSDLGSSSPLPTESPESESRGHQHHRMGGLVEHLVQKAAGELSSPAGIAGVILDIVPAAKPPAQFSRPPSKSSDILSIATEAGEAPTTAAVLTSREPGFWLSSVPLWECTDYQGAAPALSVCPLVVSARHSDSCRHRLPSGTQDPGFPRSLGFIWKFIQKDVRHHLQNHLRDQPTHRCCFFYLNSLLLNNHELPNSSNYSTEVEAAVTRLANLHLWVSYTYLSVGFYFNRDDVALEGVGHFFHELERSVSVLSIS</sequence>
<feature type="region of interest" description="Disordered" evidence="5">
    <location>
        <begin position="1"/>
        <end position="55"/>
    </location>
</feature>
<comment type="similarity">
    <text evidence="4">Belongs to the ferritin family.</text>
</comment>
<dbReference type="InterPro" id="IPR001519">
    <property type="entry name" value="Ferritin"/>
</dbReference>
<dbReference type="PROSITE" id="PS50905">
    <property type="entry name" value="FERRITIN_LIKE"/>
    <property type="match status" value="1"/>
</dbReference>
<keyword evidence="8" id="KW-1185">Reference proteome</keyword>
<comment type="function">
    <text evidence="2">Stores iron in a soluble, non-toxic, readily available form. Important for iron homeostasis. Iron is taken up in the ferrous form and deposited as ferric hydroxides after oxidation. Also plays a role in delivery of iron to cells. Mediates iron uptake in capsule cells of the developing kidney. Delivery to lysosomes by the cargo receptor NCOA4 for autophagic degradation and release or iron.</text>
</comment>
<evidence type="ECO:0000259" key="6">
    <source>
        <dbReference type="PROSITE" id="PS50905"/>
    </source>
</evidence>
<comment type="subunit">
    <text evidence="3">Oligomer of 24 subunits. There are two types of subunits: L (light) chain and H (heavy) chain. The major chain can be light or heavy, depending on the species and tissue type. The functional molecule forms a roughly spherical shell with a diameter of 12 nm and contains a central cavity into which the insoluble mineral iron core is deposited. Interacts with NCOA4.</text>
</comment>
<proteinExistence type="inferred from homology"/>
<evidence type="ECO:0000313" key="7">
    <source>
        <dbReference type="EMBL" id="KAK1345204.1"/>
    </source>
</evidence>
<feature type="compositionally biased region" description="Low complexity" evidence="5">
    <location>
        <begin position="28"/>
        <end position="42"/>
    </location>
</feature>
<evidence type="ECO:0000256" key="3">
    <source>
        <dbReference type="ARBA" id="ARBA00047045"/>
    </source>
</evidence>
<dbReference type="GO" id="GO:0008199">
    <property type="term" value="F:ferric iron binding"/>
    <property type="evidence" value="ECO:0007669"/>
    <property type="project" value="InterPro"/>
</dbReference>
<evidence type="ECO:0000256" key="5">
    <source>
        <dbReference type="SAM" id="MobiDB-lite"/>
    </source>
</evidence>
<dbReference type="AlphaFoldDB" id="A0AA40I8T2"/>
<dbReference type="PANTHER" id="PTHR11431:SF47">
    <property type="entry name" value="FERRITIN LIGHT CHAIN"/>
    <property type="match status" value="1"/>
</dbReference>
<protein>
    <recommendedName>
        <fullName evidence="4">Ferritin</fullName>
    </recommendedName>
</protein>
<dbReference type="GO" id="GO:0008198">
    <property type="term" value="F:ferrous iron binding"/>
    <property type="evidence" value="ECO:0007669"/>
    <property type="project" value="TreeGrafter"/>
</dbReference>
<comment type="caution">
    <text evidence="7">The sequence shown here is derived from an EMBL/GenBank/DDBJ whole genome shotgun (WGS) entry which is preliminary data.</text>
</comment>
<dbReference type="GO" id="GO:0006826">
    <property type="term" value="P:iron ion transport"/>
    <property type="evidence" value="ECO:0007669"/>
    <property type="project" value="InterPro"/>
</dbReference>
<reference evidence="7" key="1">
    <citation type="submission" date="2023-06" db="EMBL/GenBank/DDBJ databases">
        <title>Reference genome for the Northern bat (Eptesicus nilssonii), a most northern bat species.</title>
        <authorList>
            <person name="Laine V.N."/>
            <person name="Pulliainen A.T."/>
            <person name="Lilley T.M."/>
        </authorList>
    </citation>
    <scope>NUCLEOTIDE SEQUENCE</scope>
    <source>
        <strain evidence="7">BLF_Eptnil</strain>
        <tissue evidence="7">Kidney</tissue>
    </source>
</reference>
<evidence type="ECO:0000256" key="2">
    <source>
        <dbReference type="ARBA" id="ARBA00045578"/>
    </source>
</evidence>
<organism evidence="7 8">
    <name type="scientific">Cnephaeus nilssonii</name>
    <name type="common">Northern bat</name>
    <name type="synonym">Eptesicus nilssonii</name>
    <dbReference type="NCBI Taxonomy" id="3371016"/>
    <lineage>
        <taxon>Eukaryota</taxon>
        <taxon>Metazoa</taxon>
        <taxon>Chordata</taxon>
        <taxon>Craniata</taxon>
        <taxon>Vertebrata</taxon>
        <taxon>Euteleostomi</taxon>
        <taxon>Mammalia</taxon>
        <taxon>Eutheria</taxon>
        <taxon>Laurasiatheria</taxon>
        <taxon>Chiroptera</taxon>
        <taxon>Yangochiroptera</taxon>
        <taxon>Vespertilionidae</taxon>
        <taxon>Cnephaeus</taxon>
    </lineage>
</organism>
<dbReference type="SUPFAM" id="SSF47240">
    <property type="entry name" value="Ferritin-like"/>
    <property type="match status" value="1"/>
</dbReference>
<accession>A0AA40I8T2</accession>
<comment type="subcellular location">
    <subcellularLocation>
        <location evidence="1">Autolysosome</location>
    </subcellularLocation>
</comment>
<dbReference type="EMBL" id="JAULJE010000003">
    <property type="protein sequence ID" value="KAK1345204.1"/>
    <property type="molecule type" value="Genomic_DNA"/>
</dbReference>
<gene>
    <name evidence="7" type="ORF">QTO34_013914</name>
</gene>
<evidence type="ECO:0000313" key="8">
    <source>
        <dbReference type="Proteomes" id="UP001177744"/>
    </source>
</evidence>
<keyword evidence="4" id="KW-0479">Metal-binding</keyword>
<evidence type="ECO:0000256" key="4">
    <source>
        <dbReference type="RuleBase" id="RU361145"/>
    </source>
</evidence>
<dbReference type="InterPro" id="IPR009078">
    <property type="entry name" value="Ferritin-like_SF"/>
</dbReference>
<keyword evidence="4" id="KW-0409">Iron storage</keyword>
<evidence type="ECO:0000256" key="1">
    <source>
        <dbReference type="ARBA" id="ARBA00044942"/>
    </source>
</evidence>